<dbReference type="InterPro" id="IPR013103">
    <property type="entry name" value="RVT_2"/>
</dbReference>
<keyword evidence="1" id="KW-0479">Metal-binding</keyword>
<feature type="compositionally biased region" description="Basic and acidic residues" evidence="3">
    <location>
        <begin position="814"/>
        <end position="828"/>
    </location>
</feature>
<dbReference type="InterPro" id="IPR036875">
    <property type="entry name" value="Znf_CCHC_sf"/>
</dbReference>
<feature type="region of interest" description="Disordered" evidence="3">
    <location>
        <begin position="428"/>
        <end position="454"/>
    </location>
</feature>
<dbReference type="EMBL" id="BKCJ010000150">
    <property type="protein sequence ID" value="GEU30358.1"/>
    <property type="molecule type" value="Genomic_DNA"/>
</dbReference>
<evidence type="ECO:0000313" key="5">
    <source>
        <dbReference type="EMBL" id="GEU30358.1"/>
    </source>
</evidence>
<protein>
    <submittedName>
        <fullName evidence="5">Putative ribonuclease H-like domain-containing protein</fullName>
    </submittedName>
</protein>
<evidence type="ECO:0000259" key="4">
    <source>
        <dbReference type="PROSITE" id="PS50158"/>
    </source>
</evidence>
<dbReference type="PANTHER" id="PTHR11439:SF509">
    <property type="entry name" value="RNA-DIRECTED DNA POLYMERASE"/>
    <property type="match status" value="1"/>
</dbReference>
<feature type="region of interest" description="Disordered" evidence="3">
    <location>
        <begin position="868"/>
        <end position="893"/>
    </location>
</feature>
<keyword evidence="1" id="KW-0862">Zinc</keyword>
<feature type="compositionally biased region" description="Polar residues" evidence="3">
    <location>
        <begin position="868"/>
        <end position="882"/>
    </location>
</feature>
<dbReference type="SUPFAM" id="SSF56672">
    <property type="entry name" value="DNA/RNA polymerases"/>
    <property type="match status" value="1"/>
</dbReference>
<dbReference type="PROSITE" id="PS50158">
    <property type="entry name" value="ZF_CCHC"/>
    <property type="match status" value="1"/>
</dbReference>
<evidence type="ECO:0000256" key="1">
    <source>
        <dbReference type="PROSITE-ProRule" id="PRU00047"/>
    </source>
</evidence>
<reference evidence="5" key="1">
    <citation type="journal article" date="2019" name="Sci. Rep.">
        <title>Draft genome of Tanacetum cinerariifolium, the natural source of mosquito coil.</title>
        <authorList>
            <person name="Yamashiro T."/>
            <person name="Shiraishi A."/>
            <person name="Satake H."/>
            <person name="Nakayama K."/>
        </authorList>
    </citation>
    <scope>NUCLEOTIDE SEQUENCE</scope>
</reference>
<dbReference type="AlphaFoldDB" id="A0A6L2J066"/>
<dbReference type="InterPro" id="IPR025724">
    <property type="entry name" value="GAG-pre-integrase_dom"/>
</dbReference>
<name>A0A6L2J066_TANCI</name>
<feature type="coiled-coil region" evidence="2">
    <location>
        <begin position="308"/>
        <end position="342"/>
    </location>
</feature>
<dbReference type="Pfam" id="PF07727">
    <property type="entry name" value="RVT_2"/>
    <property type="match status" value="2"/>
</dbReference>
<feature type="region of interest" description="Disordered" evidence="3">
    <location>
        <begin position="782"/>
        <end position="836"/>
    </location>
</feature>
<dbReference type="SMART" id="SM00343">
    <property type="entry name" value="ZnF_C2HC"/>
    <property type="match status" value="2"/>
</dbReference>
<comment type="caution">
    <text evidence="5">The sequence shown here is derived from an EMBL/GenBank/DDBJ whole genome shotgun (WGS) entry which is preliminary data.</text>
</comment>
<dbReference type="SUPFAM" id="SSF57756">
    <property type="entry name" value="Retrovirus zinc finger-like domains"/>
    <property type="match status" value="1"/>
</dbReference>
<keyword evidence="2" id="KW-0175">Coiled coil</keyword>
<gene>
    <name evidence="5" type="ORF">Tci_002336</name>
</gene>
<dbReference type="Pfam" id="PF13976">
    <property type="entry name" value="gag_pre-integrs"/>
    <property type="match status" value="1"/>
</dbReference>
<dbReference type="InterPro" id="IPR001878">
    <property type="entry name" value="Znf_CCHC"/>
</dbReference>
<dbReference type="GO" id="GO:0003676">
    <property type="term" value="F:nucleic acid binding"/>
    <property type="evidence" value="ECO:0007669"/>
    <property type="project" value="InterPro"/>
</dbReference>
<feature type="domain" description="CCHC-type" evidence="4">
    <location>
        <begin position="158"/>
        <end position="173"/>
    </location>
</feature>
<proteinExistence type="predicted"/>
<accession>A0A6L2J066</accession>
<dbReference type="PANTHER" id="PTHR11439">
    <property type="entry name" value="GAG-POL-RELATED RETROTRANSPOSON"/>
    <property type="match status" value="1"/>
</dbReference>
<sequence>MVFHPVDGVRARGVELICQMKFVRYIYEAEVKSLSSTRYNTQNIAFVSSNKTDRTNEPVSVVPSVSAASTKGPVSTLPNVDNLSDAVIYSFFAIQSNIPQLDNEDLKQIDDDDLEEMDLKWQMAMLTIRAKRFLQRNGRNLGANGTVAIGFDMSKVECYNCHRRCHFARECRSPRDTRNKDTQRRTVLVETSTSNALVSQCDGVGSYDWSFQADEEPTNYALMAFTSSSSSNSLGSDKGVAHCSKACSKAYATLQSHYDKLTIDFRKSQFDVLSYKSARLVVYQQNENVFEEDIKHLKLDVMLRDNDLVELRKKFEKAKKERDELKKTLEKIQTSSKNLSKLLDSQITDKTSLGYDNQVFNSQVIDCDELNSSKSNGSVPTIPVHDRYKSGEGYHVVPPPYTRTFMPANPDLVFHDAPTETVPNVVKVKPNTTKPTKDMSQSNRPSAPIIEDWPAIPKSRGPKHSWTRKACFVCKSLNHLIKDCDYYEKQMVQKPVWNHEMRGNPQQALHDKGVIDSGCLKHMTRNISYLSDFILDFDDVNFVKELKFNPFSVSQMCDKKNSVVFTDTKCVVLSSDFKLPDENHVLLRVPRENNIYNVDLKNVIPLGDLTCLFAKATLDESNHWHRRLGHINFKTMNKLVKGILVRGLPPKVFENNHTCFACKKSNQHRASYPLGKFDGKADEGFLARYFVNSKAFRVFNSRTRIVKETLHINFLKNQPNVPRSGTNWLFDIYTLTQSMNYQPIVAGNQPNHNAGIQENLDAGNVRKETVSAQQYVLLPLWSTGSKDPQNTDDDAAFDVKDNETIVYVSPSSSDKPKKHDEKAKREAKGNSPVDFSTGVRDLRDEFEEFSINSTNKVNAANAPVTTIRLNPTNSTNSFNAASPSDKADSPNFEIGGKPSFVDPSQYPDDPDMLALEDIVYSDDDEDVGFEDPNYPDKIYKVVKALYGLHQAPRAWYETSTNYILENGFQRGKIDQTLFIKKQKRDILLVQVKEKYVAQILRKFGLTDGKLASTPIDTKKPLLKDPDVYGLHQATRAWYETLATYLLENGFQRGTIDQTLFIKKQKCDILLVQIYVDDIIFGATNKDLCKSFKKLMKDKFQMSSMGELTFFLGLQVKQKKDGIFISQDKYVAEILRKFRLTEIKLASTPIDTEKPLLKDLAGEDVDLHTYRSMIGSLMYLTSSRPDIMFACKKQTIVATSSTEAEYVATASCCAQVLWIQNQLLDYG</sequence>
<dbReference type="InterPro" id="IPR043502">
    <property type="entry name" value="DNA/RNA_pol_sf"/>
</dbReference>
<evidence type="ECO:0000256" key="2">
    <source>
        <dbReference type="SAM" id="Coils"/>
    </source>
</evidence>
<dbReference type="CDD" id="cd09272">
    <property type="entry name" value="RNase_HI_RT_Ty1"/>
    <property type="match status" value="1"/>
</dbReference>
<evidence type="ECO:0000256" key="3">
    <source>
        <dbReference type="SAM" id="MobiDB-lite"/>
    </source>
</evidence>
<dbReference type="GO" id="GO:0008270">
    <property type="term" value="F:zinc ion binding"/>
    <property type="evidence" value="ECO:0007669"/>
    <property type="project" value="UniProtKB-KW"/>
</dbReference>
<organism evidence="5">
    <name type="scientific">Tanacetum cinerariifolium</name>
    <name type="common">Dalmatian daisy</name>
    <name type="synonym">Chrysanthemum cinerariifolium</name>
    <dbReference type="NCBI Taxonomy" id="118510"/>
    <lineage>
        <taxon>Eukaryota</taxon>
        <taxon>Viridiplantae</taxon>
        <taxon>Streptophyta</taxon>
        <taxon>Embryophyta</taxon>
        <taxon>Tracheophyta</taxon>
        <taxon>Spermatophyta</taxon>
        <taxon>Magnoliopsida</taxon>
        <taxon>eudicotyledons</taxon>
        <taxon>Gunneridae</taxon>
        <taxon>Pentapetalae</taxon>
        <taxon>asterids</taxon>
        <taxon>campanulids</taxon>
        <taxon>Asterales</taxon>
        <taxon>Asteraceae</taxon>
        <taxon>Asteroideae</taxon>
        <taxon>Anthemideae</taxon>
        <taxon>Anthemidinae</taxon>
        <taxon>Tanacetum</taxon>
    </lineage>
</organism>
<keyword evidence="1" id="KW-0863">Zinc-finger</keyword>